<protein>
    <recommendedName>
        <fullName evidence="3">HicA-like toxin of HicAB toxin-antitoxin system</fullName>
    </recommendedName>
</protein>
<sequence length="70" mass="7820">MNSLHRSVAKTIEALGGTNVRIRPGRRHTIAEFEAGGRPLSIPVHSGSIASRRFEPMIRSQIRRKMEAAR</sequence>
<comment type="caution">
    <text evidence="1">The sequence shown here is derived from an EMBL/GenBank/DDBJ whole genome shotgun (WGS) entry which is preliminary data.</text>
</comment>
<dbReference type="EMBL" id="QJTI01000002">
    <property type="protein sequence ID" value="PYF04991.1"/>
    <property type="molecule type" value="Genomic_DNA"/>
</dbReference>
<proteinExistence type="predicted"/>
<organism evidence="1 2">
    <name type="scientific">Rhodopseudomonas faecalis</name>
    <dbReference type="NCBI Taxonomy" id="99655"/>
    <lineage>
        <taxon>Bacteria</taxon>
        <taxon>Pseudomonadati</taxon>
        <taxon>Pseudomonadota</taxon>
        <taxon>Alphaproteobacteria</taxon>
        <taxon>Hyphomicrobiales</taxon>
        <taxon>Nitrobacteraceae</taxon>
        <taxon>Rhodopseudomonas</taxon>
    </lineage>
</organism>
<evidence type="ECO:0000313" key="2">
    <source>
        <dbReference type="Proteomes" id="UP000248148"/>
    </source>
</evidence>
<accession>A0A318TJD9</accession>
<dbReference type="AlphaFoldDB" id="A0A318TJD9"/>
<reference evidence="1 2" key="1">
    <citation type="submission" date="2018-06" db="EMBL/GenBank/DDBJ databases">
        <title>Genomic Encyclopedia of Archaeal and Bacterial Type Strains, Phase II (KMG-II): from individual species to whole genera.</title>
        <authorList>
            <person name="Goeker M."/>
        </authorList>
    </citation>
    <scope>NUCLEOTIDE SEQUENCE [LARGE SCALE GENOMIC DNA]</scope>
    <source>
        <strain evidence="1 2">JCM 11668</strain>
    </source>
</reference>
<evidence type="ECO:0008006" key="3">
    <source>
        <dbReference type="Google" id="ProtNLM"/>
    </source>
</evidence>
<evidence type="ECO:0000313" key="1">
    <source>
        <dbReference type="EMBL" id="PYF04991.1"/>
    </source>
</evidence>
<name>A0A318TJD9_9BRAD</name>
<gene>
    <name evidence="1" type="ORF">BJ122_102217</name>
</gene>
<keyword evidence="2" id="KW-1185">Reference proteome</keyword>
<dbReference type="Proteomes" id="UP000248148">
    <property type="component" value="Unassembled WGS sequence"/>
</dbReference>